<dbReference type="PANTHER" id="PTHR35519">
    <property type="entry name" value="MEMBRANE PROTEINS"/>
    <property type="match status" value="1"/>
</dbReference>
<proteinExistence type="predicted"/>
<dbReference type="Proteomes" id="UP001586593">
    <property type="component" value="Unassembled WGS sequence"/>
</dbReference>
<feature type="region of interest" description="Disordered" evidence="1">
    <location>
        <begin position="173"/>
        <end position="206"/>
    </location>
</feature>
<name>A0ABR3XXV1_9PEZI</name>
<protein>
    <submittedName>
        <fullName evidence="2">Uncharacterized protein</fullName>
    </submittedName>
</protein>
<gene>
    <name evidence="2" type="ORF">VTK73DRAFT_5877</name>
</gene>
<evidence type="ECO:0000256" key="1">
    <source>
        <dbReference type="SAM" id="MobiDB-lite"/>
    </source>
</evidence>
<dbReference type="EMBL" id="JAZHXJ010000033">
    <property type="protein sequence ID" value="KAL1880490.1"/>
    <property type="molecule type" value="Genomic_DNA"/>
</dbReference>
<dbReference type="PANTHER" id="PTHR35519:SF2">
    <property type="entry name" value="PH DOMAIN PROTEIN"/>
    <property type="match status" value="1"/>
</dbReference>
<dbReference type="InterPro" id="IPR025187">
    <property type="entry name" value="DUF4112"/>
</dbReference>
<feature type="compositionally biased region" description="Basic and acidic residues" evidence="1">
    <location>
        <begin position="191"/>
        <end position="206"/>
    </location>
</feature>
<evidence type="ECO:0000313" key="2">
    <source>
        <dbReference type="EMBL" id="KAL1880490.1"/>
    </source>
</evidence>
<evidence type="ECO:0000313" key="3">
    <source>
        <dbReference type="Proteomes" id="UP001586593"/>
    </source>
</evidence>
<feature type="region of interest" description="Disordered" evidence="1">
    <location>
        <begin position="30"/>
        <end position="56"/>
    </location>
</feature>
<sequence>MASLIAQTLVKKTLKDTAQKNINSQNPYEEEVPVYGRDGRPTGKVKKRKRGIPTGLSPHDSSVLKKVRRRAYRLDMSLFNCCGIRFGWSSVVGIIPVIGDFIDCFLAIMLVRSCEKIEGGLPTMLRSRMVFNVFLDFLLGLVPFIGDIADAVYRANTRNAWLLEVYLTKKAEAEKRGQVSDPELGTHPMPKRPDPARLKSEPKLGS</sequence>
<reference evidence="2 3" key="1">
    <citation type="journal article" date="2024" name="Commun. Biol.">
        <title>Comparative genomic analysis of thermophilic fungi reveals convergent evolutionary adaptations and gene losses.</title>
        <authorList>
            <person name="Steindorff A.S."/>
            <person name="Aguilar-Pontes M.V."/>
            <person name="Robinson A.J."/>
            <person name="Andreopoulos B."/>
            <person name="LaButti K."/>
            <person name="Kuo A."/>
            <person name="Mondo S."/>
            <person name="Riley R."/>
            <person name="Otillar R."/>
            <person name="Haridas S."/>
            <person name="Lipzen A."/>
            <person name="Grimwood J."/>
            <person name="Schmutz J."/>
            <person name="Clum A."/>
            <person name="Reid I.D."/>
            <person name="Moisan M.C."/>
            <person name="Butler G."/>
            <person name="Nguyen T.T.M."/>
            <person name="Dewar K."/>
            <person name="Conant G."/>
            <person name="Drula E."/>
            <person name="Henrissat B."/>
            <person name="Hansel C."/>
            <person name="Singer S."/>
            <person name="Hutchinson M.I."/>
            <person name="de Vries R.P."/>
            <person name="Natvig D.O."/>
            <person name="Powell A.J."/>
            <person name="Tsang A."/>
            <person name="Grigoriev I.V."/>
        </authorList>
    </citation>
    <scope>NUCLEOTIDE SEQUENCE [LARGE SCALE GENOMIC DNA]</scope>
    <source>
        <strain evidence="2 3">ATCC 24622</strain>
    </source>
</reference>
<comment type="caution">
    <text evidence="2">The sequence shown here is derived from an EMBL/GenBank/DDBJ whole genome shotgun (WGS) entry which is preliminary data.</text>
</comment>
<dbReference type="Pfam" id="PF13430">
    <property type="entry name" value="DUF4112"/>
    <property type="match status" value="1"/>
</dbReference>
<keyword evidence="3" id="KW-1185">Reference proteome</keyword>
<organism evidence="2 3">
    <name type="scientific">Phialemonium thermophilum</name>
    <dbReference type="NCBI Taxonomy" id="223376"/>
    <lineage>
        <taxon>Eukaryota</taxon>
        <taxon>Fungi</taxon>
        <taxon>Dikarya</taxon>
        <taxon>Ascomycota</taxon>
        <taxon>Pezizomycotina</taxon>
        <taxon>Sordariomycetes</taxon>
        <taxon>Sordariomycetidae</taxon>
        <taxon>Cephalothecales</taxon>
        <taxon>Cephalothecaceae</taxon>
        <taxon>Phialemonium</taxon>
    </lineage>
</organism>
<accession>A0ABR3XXV1</accession>